<protein>
    <submittedName>
        <fullName evidence="2">Gypsy retrotransposon integrase-like protein 1</fullName>
    </submittedName>
</protein>
<dbReference type="Proteomes" id="UP000257109">
    <property type="component" value="Unassembled WGS sequence"/>
</dbReference>
<dbReference type="InterPro" id="IPR036397">
    <property type="entry name" value="RNaseH_sf"/>
</dbReference>
<dbReference type="SUPFAM" id="SSF53098">
    <property type="entry name" value="Ribonuclease H-like"/>
    <property type="match status" value="1"/>
</dbReference>
<dbReference type="InterPro" id="IPR001584">
    <property type="entry name" value="Integrase_cat-core"/>
</dbReference>
<evidence type="ECO:0000313" key="2">
    <source>
        <dbReference type="EMBL" id="RDX84721.1"/>
    </source>
</evidence>
<dbReference type="InterPro" id="IPR041588">
    <property type="entry name" value="Integrase_H2C2"/>
</dbReference>
<dbReference type="Pfam" id="PF17921">
    <property type="entry name" value="Integrase_H2C2"/>
    <property type="match status" value="1"/>
</dbReference>
<keyword evidence="3" id="KW-1185">Reference proteome</keyword>
<organism evidence="2 3">
    <name type="scientific">Mucuna pruriens</name>
    <name type="common">Velvet bean</name>
    <name type="synonym">Dolichos pruriens</name>
    <dbReference type="NCBI Taxonomy" id="157652"/>
    <lineage>
        <taxon>Eukaryota</taxon>
        <taxon>Viridiplantae</taxon>
        <taxon>Streptophyta</taxon>
        <taxon>Embryophyta</taxon>
        <taxon>Tracheophyta</taxon>
        <taxon>Spermatophyta</taxon>
        <taxon>Magnoliopsida</taxon>
        <taxon>eudicotyledons</taxon>
        <taxon>Gunneridae</taxon>
        <taxon>Pentapetalae</taxon>
        <taxon>rosids</taxon>
        <taxon>fabids</taxon>
        <taxon>Fabales</taxon>
        <taxon>Fabaceae</taxon>
        <taxon>Papilionoideae</taxon>
        <taxon>50 kb inversion clade</taxon>
        <taxon>NPAAA clade</taxon>
        <taxon>indigoferoid/millettioid clade</taxon>
        <taxon>Phaseoleae</taxon>
        <taxon>Mucuna</taxon>
    </lineage>
</organism>
<feature type="non-terminal residue" evidence="2">
    <location>
        <position position="1"/>
    </location>
</feature>
<dbReference type="AlphaFoldDB" id="A0A371G2L6"/>
<dbReference type="OrthoDB" id="2016337at2759"/>
<sequence>MADALATLAFMFEMDKESDIDGEYPIGATENNKRTLRRLAGGKEAKDTLEDIHEGIFGTHASGPNMARKILKARYYWLKMEADCCEHVKRCHKCQIYVDNIRTPPTPLNMLLAPWPFAMWGIDVIRPIEPKASNGHRFILVVIDYFTKWVKASSYPSVTKNVVVKFIKRDLICRYGVPSLTDNGANLNNKMMMALYE</sequence>
<dbReference type="GO" id="GO:0003676">
    <property type="term" value="F:nucleic acid binding"/>
    <property type="evidence" value="ECO:0007669"/>
    <property type="project" value="InterPro"/>
</dbReference>
<dbReference type="GO" id="GO:0015074">
    <property type="term" value="P:DNA integration"/>
    <property type="evidence" value="ECO:0007669"/>
    <property type="project" value="InterPro"/>
</dbReference>
<evidence type="ECO:0000259" key="1">
    <source>
        <dbReference type="PROSITE" id="PS50994"/>
    </source>
</evidence>
<gene>
    <name evidence="2" type="primary">GIN1</name>
    <name evidence="2" type="ORF">CR513_34172</name>
</gene>
<reference evidence="2" key="1">
    <citation type="submission" date="2018-05" db="EMBL/GenBank/DDBJ databases">
        <title>Draft genome of Mucuna pruriens seed.</title>
        <authorList>
            <person name="Nnadi N.E."/>
            <person name="Vos R."/>
            <person name="Hasami M.H."/>
            <person name="Devisetty U.K."/>
            <person name="Aguiy J.C."/>
        </authorList>
    </citation>
    <scope>NUCLEOTIDE SEQUENCE [LARGE SCALE GENOMIC DNA]</scope>
    <source>
        <strain evidence="2">JCA_2017</strain>
    </source>
</reference>
<proteinExistence type="predicted"/>
<comment type="caution">
    <text evidence="2">The sequence shown here is derived from an EMBL/GenBank/DDBJ whole genome shotgun (WGS) entry which is preliminary data.</text>
</comment>
<dbReference type="Gene3D" id="3.30.420.10">
    <property type="entry name" value="Ribonuclease H-like superfamily/Ribonuclease H"/>
    <property type="match status" value="1"/>
</dbReference>
<dbReference type="Gene3D" id="1.10.340.70">
    <property type="match status" value="1"/>
</dbReference>
<dbReference type="PANTHER" id="PTHR47266">
    <property type="entry name" value="ENDONUCLEASE-RELATED"/>
    <property type="match status" value="1"/>
</dbReference>
<name>A0A371G2L6_MUCPR</name>
<evidence type="ECO:0000313" key="3">
    <source>
        <dbReference type="Proteomes" id="UP000257109"/>
    </source>
</evidence>
<accession>A0A371G2L6</accession>
<feature type="domain" description="Integrase catalytic" evidence="1">
    <location>
        <begin position="112"/>
        <end position="197"/>
    </location>
</feature>
<dbReference type="InterPro" id="IPR052160">
    <property type="entry name" value="Gypsy_RT_Integrase-like"/>
</dbReference>
<dbReference type="PROSITE" id="PS50994">
    <property type="entry name" value="INTEGRASE"/>
    <property type="match status" value="1"/>
</dbReference>
<dbReference type="InterPro" id="IPR012337">
    <property type="entry name" value="RNaseH-like_sf"/>
</dbReference>
<dbReference type="EMBL" id="QJKJ01006965">
    <property type="protein sequence ID" value="RDX84721.1"/>
    <property type="molecule type" value="Genomic_DNA"/>
</dbReference>